<dbReference type="GO" id="GO:0008615">
    <property type="term" value="P:pyridoxine biosynthetic process"/>
    <property type="evidence" value="ECO:0007669"/>
    <property type="project" value="UniProtKB-KW"/>
</dbReference>
<dbReference type="SUPFAM" id="SSF63892">
    <property type="entry name" value="Pyridoxine 5'-phosphate synthase"/>
    <property type="match status" value="1"/>
</dbReference>
<evidence type="ECO:0000256" key="1">
    <source>
        <dbReference type="ARBA" id="ARBA00022490"/>
    </source>
</evidence>
<dbReference type="NCBIfam" id="TIGR00559">
    <property type="entry name" value="pdxJ"/>
    <property type="match status" value="1"/>
</dbReference>
<dbReference type="GO" id="GO:0033856">
    <property type="term" value="F:pyridoxine 5'-phosphate synthase activity"/>
    <property type="evidence" value="ECO:0007669"/>
    <property type="project" value="UniProtKB-EC"/>
</dbReference>
<dbReference type="NCBIfam" id="NF003623">
    <property type="entry name" value="PRK05265.1-1"/>
    <property type="match status" value="1"/>
</dbReference>
<protein>
    <submittedName>
        <fullName evidence="4">Pyridoxine 5'-phosphate synthase</fullName>
        <ecNumber evidence="4">2.6.99.2</ecNumber>
    </submittedName>
</protein>
<dbReference type="EC" id="2.6.99.2" evidence="4"/>
<keyword evidence="2 4" id="KW-0808">Transferase</keyword>
<keyword evidence="3" id="KW-0664">Pyridoxine biosynthesis</keyword>
<reference evidence="4" key="1">
    <citation type="submission" date="2016-10" db="EMBL/GenBank/DDBJ databases">
        <authorList>
            <person name="de Groot N.N."/>
        </authorList>
    </citation>
    <scope>NUCLEOTIDE SEQUENCE</scope>
</reference>
<dbReference type="EMBL" id="FPHJ01000059">
    <property type="protein sequence ID" value="SFV68059.1"/>
    <property type="molecule type" value="Genomic_DNA"/>
</dbReference>
<dbReference type="PANTHER" id="PTHR30456">
    <property type="entry name" value="PYRIDOXINE 5'-PHOSPHATE SYNTHASE"/>
    <property type="match status" value="1"/>
</dbReference>
<dbReference type="NCBIfam" id="NF003627">
    <property type="entry name" value="PRK05265.1-5"/>
    <property type="match status" value="1"/>
</dbReference>
<proteinExistence type="inferred from homology"/>
<gene>
    <name evidence="4" type="ORF">MNB_SUP05-5-461</name>
</gene>
<evidence type="ECO:0000313" key="4">
    <source>
        <dbReference type="EMBL" id="SFV68059.1"/>
    </source>
</evidence>
<dbReference type="Pfam" id="PF03740">
    <property type="entry name" value="PdxJ"/>
    <property type="match status" value="1"/>
</dbReference>
<evidence type="ECO:0000256" key="3">
    <source>
        <dbReference type="ARBA" id="ARBA00023096"/>
    </source>
</evidence>
<organism evidence="4">
    <name type="scientific">hydrothermal vent metagenome</name>
    <dbReference type="NCBI Taxonomy" id="652676"/>
    <lineage>
        <taxon>unclassified sequences</taxon>
        <taxon>metagenomes</taxon>
        <taxon>ecological metagenomes</taxon>
    </lineage>
</organism>
<dbReference type="NCBIfam" id="NF003625">
    <property type="entry name" value="PRK05265.1-3"/>
    <property type="match status" value="1"/>
</dbReference>
<accession>A0A1W1CQL8</accession>
<dbReference type="CDD" id="cd00003">
    <property type="entry name" value="PNPsynthase"/>
    <property type="match status" value="1"/>
</dbReference>
<dbReference type="PANTHER" id="PTHR30456:SF0">
    <property type="entry name" value="PYRIDOXINE 5'-PHOSPHATE SYNTHASE"/>
    <property type="match status" value="1"/>
</dbReference>
<dbReference type="HAMAP" id="MF_00279">
    <property type="entry name" value="PdxJ"/>
    <property type="match status" value="1"/>
</dbReference>
<keyword evidence="1" id="KW-0963">Cytoplasm</keyword>
<evidence type="ECO:0000256" key="2">
    <source>
        <dbReference type="ARBA" id="ARBA00022679"/>
    </source>
</evidence>
<dbReference type="GO" id="GO:0005829">
    <property type="term" value="C:cytosol"/>
    <property type="evidence" value="ECO:0007669"/>
    <property type="project" value="TreeGrafter"/>
</dbReference>
<dbReference type="InterPro" id="IPR013785">
    <property type="entry name" value="Aldolase_TIM"/>
</dbReference>
<name>A0A1W1CQL8_9ZZZZ</name>
<dbReference type="Gene3D" id="3.20.20.70">
    <property type="entry name" value="Aldolase class I"/>
    <property type="match status" value="1"/>
</dbReference>
<dbReference type="AlphaFoldDB" id="A0A1W1CQL8"/>
<dbReference type="InterPro" id="IPR004569">
    <property type="entry name" value="PyrdxlP_synth_PdxJ"/>
</dbReference>
<dbReference type="InterPro" id="IPR036130">
    <property type="entry name" value="Pyridoxine-5'_phos_synth"/>
</dbReference>
<sequence>MNKILLGVNIDHIATLRESRGVDYPCVLEAGRIVEKVGVNGITIHLREDRRHIQEKDLDDLTKYLNTKINLEMATTPEMLEIAKKYQPKDCCLVPEKREELTTEGGLDIAGNIDKMRDFVAELSEFGIRVSPFIDANKKQIDAAKEIKVPFIELHTGHYANLTGKAQLEELENIQYMATYATSLGLKVNAGHGLTLGNTKKIAEIPEIIELNIGHSIISRAVFVGLEQAIIEMKNLIEQSRLEEIKK</sequence>